<evidence type="ECO:0000259" key="8">
    <source>
        <dbReference type="Pfam" id="PF01416"/>
    </source>
</evidence>
<accession>A0A1M6AJC3</accession>
<proteinExistence type="inferred from homology"/>
<dbReference type="InterPro" id="IPR020097">
    <property type="entry name" value="PsdUridine_synth_TruA_a/b_dom"/>
</dbReference>
<dbReference type="GO" id="GO:1990481">
    <property type="term" value="P:mRNA pseudouridine synthesis"/>
    <property type="evidence" value="ECO:0007669"/>
    <property type="project" value="TreeGrafter"/>
</dbReference>
<comment type="caution">
    <text evidence="4">Lacks conserved residue(s) required for the propagation of feature annotation.</text>
</comment>
<evidence type="ECO:0000256" key="7">
    <source>
        <dbReference type="RuleBase" id="RU003792"/>
    </source>
</evidence>
<dbReference type="Pfam" id="PF01416">
    <property type="entry name" value="PseudoU_synth_1"/>
    <property type="match status" value="1"/>
</dbReference>
<evidence type="ECO:0000313" key="9">
    <source>
        <dbReference type="EMBL" id="SHI36418.1"/>
    </source>
</evidence>
<comment type="catalytic activity">
    <reaction evidence="4 7">
        <text>uridine(38/39/40) in tRNA = pseudouridine(38/39/40) in tRNA</text>
        <dbReference type="Rhea" id="RHEA:22376"/>
        <dbReference type="Rhea" id="RHEA-COMP:10085"/>
        <dbReference type="Rhea" id="RHEA-COMP:10087"/>
        <dbReference type="ChEBI" id="CHEBI:65314"/>
        <dbReference type="ChEBI" id="CHEBI:65315"/>
        <dbReference type="EC" id="5.4.99.12"/>
    </reaction>
</comment>
<evidence type="ECO:0000256" key="5">
    <source>
        <dbReference type="PIRSR" id="PIRSR001430-1"/>
    </source>
</evidence>
<dbReference type="InterPro" id="IPR020095">
    <property type="entry name" value="PsdUridine_synth_TruA_C"/>
</dbReference>
<evidence type="ECO:0000256" key="2">
    <source>
        <dbReference type="ARBA" id="ARBA00022694"/>
    </source>
</evidence>
<dbReference type="HAMAP" id="MF_00171">
    <property type="entry name" value="TruA"/>
    <property type="match status" value="1"/>
</dbReference>
<feature type="binding site" evidence="4 6">
    <location>
        <position position="116"/>
    </location>
    <ligand>
        <name>substrate</name>
    </ligand>
</feature>
<dbReference type="PANTHER" id="PTHR11142">
    <property type="entry name" value="PSEUDOURIDYLATE SYNTHASE"/>
    <property type="match status" value="1"/>
</dbReference>
<feature type="active site" description="Nucleophile" evidence="4 5">
    <location>
        <position position="57"/>
    </location>
</feature>
<comment type="similarity">
    <text evidence="1 4 7">Belongs to the tRNA pseudouridine synthase TruA family.</text>
</comment>
<evidence type="ECO:0000256" key="1">
    <source>
        <dbReference type="ARBA" id="ARBA00009375"/>
    </source>
</evidence>
<dbReference type="EC" id="5.4.99.12" evidence="4"/>
<comment type="subunit">
    <text evidence="4">Homodimer.</text>
</comment>
<dbReference type="InterPro" id="IPR020094">
    <property type="entry name" value="TruA/RsuA/RluB/E/F_N"/>
</dbReference>
<dbReference type="GO" id="GO:0005737">
    <property type="term" value="C:cytoplasm"/>
    <property type="evidence" value="ECO:0007669"/>
    <property type="project" value="TreeGrafter"/>
</dbReference>
<protein>
    <recommendedName>
        <fullName evidence="4">tRNA pseudouridine synthase A</fullName>
        <ecNumber evidence="4">5.4.99.12</ecNumber>
    </recommendedName>
    <alternativeName>
        <fullName evidence="4">tRNA pseudouridine(38-40) synthase</fullName>
    </alternativeName>
    <alternativeName>
        <fullName evidence="4">tRNA pseudouridylate synthase I</fullName>
    </alternativeName>
    <alternativeName>
        <fullName evidence="4">tRNA-uridine isomerase I</fullName>
    </alternativeName>
</protein>
<keyword evidence="10" id="KW-1185">Reference proteome</keyword>
<feature type="domain" description="Pseudouridine synthase I TruA alpha/beta" evidence="8">
    <location>
        <begin position="149"/>
        <end position="257"/>
    </location>
</feature>
<evidence type="ECO:0000256" key="6">
    <source>
        <dbReference type="PIRSR" id="PIRSR001430-2"/>
    </source>
</evidence>
<dbReference type="Gene3D" id="3.30.70.580">
    <property type="entry name" value="Pseudouridine synthase I, catalytic domain, N-terminal subdomain"/>
    <property type="match status" value="1"/>
</dbReference>
<keyword evidence="2 4" id="KW-0819">tRNA processing</keyword>
<dbReference type="GO" id="GO:0003723">
    <property type="term" value="F:RNA binding"/>
    <property type="evidence" value="ECO:0007669"/>
    <property type="project" value="InterPro"/>
</dbReference>
<organism evidence="9 10">
    <name type="scientific">Aquimarina spongiae</name>
    <dbReference type="NCBI Taxonomy" id="570521"/>
    <lineage>
        <taxon>Bacteria</taxon>
        <taxon>Pseudomonadati</taxon>
        <taxon>Bacteroidota</taxon>
        <taxon>Flavobacteriia</taxon>
        <taxon>Flavobacteriales</taxon>
        <taxon>Flavobacteriaceae</taxon>
        <taxon>Aquimarina</taxon>
    </lineage>
</organism>
<evidence type="ECO:0000256" key="4">
    <source>
        <dbReference type="HAMAP-Rule" id="MF_00171"/>
    </source>
</evidence>
<keyword evidence="3 4" id="KW-0413">Isomerase</keyword>
<evidence type="ECO:0000313" key="10">
    <source>
        <dbReference type="Proteomes" id="UP000184432"/>
    </source>
</evidence>
<dbReference type="STRING" id="570521.SAMN04488508_101317"/>
<evidence type="ECO:0000256" key="3">
    <source>
        <dbReference type="ARBA" id="ARBA00023235"/>
    </source>
</evidence>
<sequence length="262" mass="30697">MFRKRFYYLLELQYLGFRYHGWQKQPTVNTLQRMVERTVAYVLEHKDFKVLAAGRTDAKVSANHAFIELFVDHAPLDVEEFLPIFNRNLPQDIRALKISVTDEHFNIIRSPKVKEYLYLFSFGSKFHPFCAPFMYNVLEDLDIEIMKKAAQLFVGKHNFRSYCHRPSEHTILEGEILYCEIEKNDVYMANFFPEESYLLRVKGEGFKRNQIRLMMGVLLDLGKGKVDLDFIKQTLNPDAEEIVLEHIVPGSGLILNKVDLKP</sequence>
<name>A0A1M6AJC3_9FLAO</name>
<dbReference type="Gene3D" id="3.30.70.660">
    <property type="entry name" value="Pseudouridine synthase I, catalytic domain, C-terminal subdomain"/>
    <property type="match status" value="1"/>
</dbReference>
<dbReference type="PANTHER" id="PTHR11142:SF5">
    <property type="entry name" value="TRNA PSEUDOURIDINE(38_39) SYNTHASE"/>
    <property type="match status" value="1"/>
</dbReference>
<dbReference type="GO" id="GO:0031119">
    <property type="term" value="P:tRNA pseudouridine synthesis"/>
    <property type="evidence" value="ECO:0007669"/>
    <property type="project" value="UniProtKB-UniRule"/>
</dbReference>
<dbReference type="EMBL" id="FQYP01000001">
    <property type="protein sequence ID" value="SHI36418.1"/>
    <property type="molecule type" value="Genomic_DNA"/>
</dbReference>
<dbReference type="PIRSF" id="PIRSF001430">
    <property type="entry name" value="tRNA_psdUrid_synth"/>
    <property type="match status" value="1"/>
</dbReference>
<dbReference type="InterPro" id="IPR001406">
    <property type="entry name" value="PsdUridine_synth_TruA"/>
</dbReference>
<dbReference type="InterPro" id="IPR020103">
    <property type="entry name" value="PsdUridine_synth_cat_dom_sf"/>
</dbReference>
<dbReference type="RefSeq" id="WP_073312940.1">
    <property type="nucleotide sequence ID" value="NZ_FQYP01000001.1"/>
</dbReference>
<reference evidence="10" key="1">
    <citation type="submission" date="2016-11" db="EMBL/GenBank/DDBJ databases">
        <authorList>
            <person name="Varghese N."/>
            <person name="Submissions S."/>
        </authorList>
    </citation>
    <scope>NUCLEOTIDE SEQUENCE [LARGE SCALE GENOMIC DNA]</scope>
    <source>
        <strain evidence="10">DSM 22623</strain>
    </source>
</reference>
<dbReference type="GO" id="GO:0160147">
    <property type="term" value="F:tRNA pseudouridine(38-40) synthase activity"/>
    <property type="evidence" value="ECO:0007669"/>
    <property type="project" value="UniProtKB-EC"/>
</dbReference>
<dbReference type="AlphaFoldDB" id="A0A1M6AJC3"/>
<dbReference type="Proteomes" id="UP000184432">
    <property type="component" value="Unassembled WGS sequence"/>
</dbReference>
<comment type="function">
    <text evidence="4">Formation of pseudouridine at positions 38, 39 and 40 in the anticodon stem and loop of transfer RNAs.</text>
</comment>
<dbReference type="OrthoDB" id="9811823at2"/>
<gene>
    <name evidence="4" type="primary">truA</name>
    <name evidence="9" type="ORF">SAMN04488508_101317</name>
</gene>
<dbReference type="SUPFAM" id="SSF55120">
    <property type="entry name" value="Pseudouridine synthase"/>
    <property type="match status" value="1"/>
</dbReference>